<dbReference type="Gene3D" id="3.90.1590.10">
    <property type="entry name" value="glutathione-dependent formaldehyde- activating enzyme (gfa)"/>
    <property type="match status" value="1"/>
</dbReference>
<reference evidence="6 7" key="1">
    <citation type="submission" date="2022-01" db="EMBL/GenBank/DDBJ databases">
        <title>Whole genome-based taxonomy of the Shewanellaceae.</title>
        <authorList>
            <person name="Martin-Rodriguez A.J."/>
        </authorList>
    </citation>
    <scope>NUCLEOTIDE SEQUENCE [LARGE SCALE GENOMIC DNA]</scope>
    <source>
        <strain evidence="6 7">DSM 17177</strain>
    </source>
</reference>
<dbReference type="RefSeq" id="WP_248941647.1">
    <property type="nucleotide sequence ID" value="NZ_JAKIKS010000080.1"/>
</dbReference>
<sequence>MSKKVKGSCLCQAVKFEIEGEFEHFFLCHCAYCRKDTGSAHAANLFSTTARLVWQAGEDQITTFNLPATRHIKSFCATCGAALPNVQMQGKLLAVPAGSLDEAVNLKPSAHLFGASRAHWDDGLAELPVFDTFPE</sequence>
<comment type="caution">
    <text evidence="6">The sequence shown here is derived from an EMBL/GenBank/DDBJ whole genome shotgun (WGS) entry which is preliminary data.</text>
</comment>
<dbReference type="EMBL" id="JAKIKS010000080">
    <property type="protein sequence ID" value="MCL1126258.1"/>
    <property type="molecule type" value="Genomic_DNA"/>
</dbReference>
<evidence type="ECO:0000256" key="4">
    <source>
        <dbReference type="ARBA" id="ARBA00023239"/>
    </source>
</evidence>
<comment type="similarity">
    <text evidence="1">Belongs to the Gfa family.</text>
</comment>
<evidence type="ECO:0000256" key="3">
    <source>
        <dbReference type="ARBA" id="ARBA00022833"/>
    </source>
</evidence>
<dbReference type="SUPFAM" id="SSF51316">
    <property type="entry name" value="Mss4-like"/>
    <property type="match status" value="1"/>
</dbReference>
<keyword evidence="4" id="KW-0456">Lyase</keyword>
<dbReference type="InterPro" id="IPR006913">
    <property type="entry name" value="CENP-V/GFA"/>
</dbReference>
<evidence type="ECO:0000256" key="1">
    <source>
        <dbReference type="ARBA" id="ARBA00005495"/>
    </source>
</evidence>
<dbReference type="PROSITE" id="PS51891">
    <property type="entry name" value="CENP_V_GFA"/>
    <property type="match status" value="1"/>
</dbReference>
<keyword evidence="3" id="KW-0862">Zinc</keyword>
<protein>
    <submittedName>
        <fullName evidence="6">GFA family protein</fullName>
    </submittedName>
</protein>
<evidence type="ECO:0000313" key="6">
    <source>
        <dbReference type="EMBL" id="MCL1126258.1"/>
    </source>
</evidence>
<dbReference type="PANTHER" id="PTHR33337:SF40">
    <property type="entry name" value="CENP-V_GFA DOMAIN-CONTAINING PROTEIN-RELATED"/>
    <property type="match status" value="1"/>
</dbReference>
<name>A0ABT0LEY1_9GAMM</name>
<dbReference type="InterPro" id="IPR011057">
    <property type="entry name" value="Mss4-like_sf"/>
</dbReference>
<accession>A0ABT0LEY1</accession>
<organism evidence="6 7">
    <name type="scientific">Shewanella surugensis</name>
    <dbReference type="NCBI Taxonomy" id="212020"/>
    <lineage>
        <taxon>Bacteria</taxon>
        <taxon>Pseudomonadati</taxon>
        <taxon>Pseudomonadota</taxon>
        <taxon>Gammaproteobacteria</taxon>
        <taxon>Alteromonadales</taxon>
        <taxon>Shewanellaceae</taxon>
        <taxon>Shewanella</taxon>
    </lineage>
</organism>
<dbReference type="Proteomes" id="UP001203423">
    <property type="component" value="Unassembled WGS sequence"/>
</dbReference>
<evidence type="ECO:0000313" key="7">
    <source>
        <dbReference type="Proteomes" id="UP001203423"/>
    </source>
</evidence>
<evidence type="ECO:0000256" key="2">
    <source>
        <dbReference type="ARBA" id="ARBA00022723"/>
    </source>
</evidence>
<dbReference type="PANTHER" id="PTHR33337">
    <property type="entry name" value="GFA DOMAIN-CONTAINING PROTEIN"/>
    <property type="match status" value="1"/>
</dbReference>
<evidence type="ECO:0000259" key="5">
    <source>
        <dbReference type="PROSITE" id="PS51891"/>
    </source>
</evidence>
<feature type="domain" description="CENP-V/GFA" evidence="5">
    <location>
        <begin position="5"/>
        <end position="121"/>
    </location>
</feature>
<gene>
    <name evidence="6" type="ORF">L2764_17675</name>
</gene>
<keyword evidence="2" id="KW-0479">Metal-binding</keyword>
<proteinExistence type="inferred from homology"/>
<keyword evidence="7" id="KW-1185">Reference proteome</keyword>
<dbReference type="Pfam" id="PF04828">
    <property type="entry name" value="GFA"/>
    <property type="match status" value="1"/>
</dbReference>